<proteinExistence type="predicted"/>
<dbReference type="Gene3D" id="3.40.50.300">
    <property type="entry name" value="P-loop containing nucleotide triphosphate hydrolases"/>
    <property type="match status" value="1"/>
</dbReference>
<dbReference type="RefSeq" id="WP_068339037.1">
    <property type="nucleotide sequence ID" value="NZ_LQBP01000009.1"/>
</dbReference>
<dbReference type="InterPro" id="IPR011104">
    <property type="entry name" value="Hpr_kin/Pase_C"/>
</dbReference>
<gene>
    <name evidence="2" type="ORF">AVO44_16170</name>
</gene>
<dbReference type="SUPFAM" id="SSF53795">
    <property type="entry name" value="PEP carboxykinase-like"/>
    <property type="match status" value="1"/>
</dbReference>
<keyword evidence="2" id="KW-0808">Transferase</keyword>
<comment type="caution">
    <text evidence="2">The sequence shown here is derived from an EMBL/GenBank/DDBJ whole genome shotgun (WGS) entry which is preliminary data.</text>
</comment>
<sequence>MNGQTLLDIRHQNTAIVHGTCVAVEGRGALVVGPSGSGKSALALQMMAYGAALVADDRVALSMVDGAAIADAVPTLRGVIEARGVGLLRARTAGATPVCYVVDLDQSEPARLPEPVNTVVLRQTVPLLRAAGIPNLSAILMQLLKMGRLDPEWPST</sequence>
<dbReference type="InterPro" id="IPR027417">
    <property type="entry name" value="P-loop_NTPase"/>
</dbReference>
<dbReference type="AlphaFoldDB" id="A0A0X3TP21"/>
<dbReference type="GO" id="GO:0005524">
    <property type="term" value="F:ATP binding"/>
    <property type="evidence" value="ECO:0007669"/>
    <property type="project" value="InterPro"/>
</dbReference>
<dbReference type="EMBL" id="LQBP01000009">
    <property type="protein sequence ID" value="KUJ77454.1"/>
    <property type="molecule type" value="Genomic_DNA"/>
</dbReference>
<protein>
    <submittedName>
        <fullName evidence="2">Serine kinase</fullName>
    </submittedName>
</protein>
<evidence type="ECO:0000259" key="1">
    <source>
        <dbReference type="Pfam" id="PF07475"/>
    </source>
</evidence>
<dbReference type="STRING" id="1685378.AVO44_16170"/>
<dbReference type="GO" id="GO:0006109">
    <property type="term" value="P:regulation of carbohydrate metabolic process"/>
    <property type="evidence" value="ECO:0007669"/>
    <property type="project" value="InterPro"/>
</dbReference>
<dbReference type="Pfam" id="PF07475">
    <property type="entry name" value="Hpr_kinase_C"/>
    <property type="match status" value="1"/>
</dbReference>
<dbReference type="GO" id="GO:0000155">
    <property type="term" value="F:phosphorelay sensor kinase activity"/>
    <property type="evidence" value="ECO:0007669"/>
    <property type="project" value="InterPro"/>
</dbReference>
<dbReference type="OrthoDB" id="8326226at2"/>
<feature type="domain" description="HPr kinase/phosphorylase C-terminal" evidence="1">
    <location>
        <begin position="14"/>
        <end position="91"/>
    </location>
</feature>
<accession>A0A0X3TP21</accession>
<dbReference type="Proteomes" id="UP000053690">
    <property type="component" value="Unassembled WGS sequence"/>
</dbReference>
<keyword evidence="2" id="KW-0418">Kinase</keyword>
<reference evidence="3" key="1">
    <citation type="submission" date="2015-12" db="EMBL/GenBank/DDBJ databases">
        <authorList>
            <person name="Zhang G."/>
            <person name="Stingl U."/>
        </authorList>
    </citation>
    <scope>NUCLEOTIDE SEQUENCE [LARGE SCALE GENOMIC DNA]</scope>
    <source>
        <strain evidence="3">ZGT108</strain>
    </source>
</reference>
<name>A0A0X3TP21_9RHOB</name>
<keyword evidence="3" id="KW-1185">Reference proteome</keyword>
<evidence type="ECO:0000313" key="3">
    <source>
        <dbReference type="Proteomes" id="UP000053690"/>
    </source>
</evidence>
<evidence type="ECO:0000313" key="2">
    <source>
        <dbReference type="EMBL" id="KUJ77454.1"/>
    </source>
</evidence>
<organism evidence="2 3">
    <name type="scientific">Ruegeria profundi</name>
    <dbReference type="NCBI Taxonomy" id="1685378"/>
    <lineage>
        <taxon>Bacteria</taxon>
        <taxon>Pseudomonadati</taxon>
        <taxon>Pseudomonadota</taxon>
        <taxon>Alphaproteobacteria</taxon>
        <taxon>Rhodobacterales</taxon>
        <taxon>Roseobacteraceae</taxon>
        <taxon>Ruegeria</taxon>
    </lineage>
</organism>